<dbReference type="EMBL" id="CP011859">
    <property type="protein sequence ID" value="AQY21502.1"/>
    <property type="molecule type" value="Genomic_DNA"/>
</dbReference>
<gene>
    <name evidence="1" type="ORF">AB406_0544</name>
</gene>
<dbReference type="PROSITE" id="PS51257">
    <property type="entry name" value="PROKAR_LIPOPROTEIN"/>
    <property type="match status" value="1"/>
</dbReference>
<sequence length="253" mass="30217">MIKKSQLIFIYKKAYMKTVFKLIIFFFVLQSCDNKTVLNKEKHKSHEIKTNTGVKTDKKSELYTDTFEFEYYNDNGDYTWLSAKKGHAKYDFVNDNNTQRNLLRGDMCEITWEKDTIYIAGEGETPKIENWLVSIKKIKDGNVSKFRKDYKKELKYYYSDEGYTQSTLDDLYLSAEYYIANTKNELIKLAIQNKEQLEYSIESRTENNRDYQVLGIGYTFEHKFNVIQWLYIDSETQKIYEYDVANDKLVEFK</sequence>
<name>A0A1S7DQV9_RIEAN</name>
<protein>
    <submittedName>
        <fullName evidence="1">Uncharacterized protein</fullName>
    </submittedName>
</protein>
<reference evidence="1 2" key="1">
    <citation type="submission" date="2015-06" db="EMBL/GenBank/DDBJ databases">
        <title>R. anatipestifer strain HXb2 is the most virulent strain so far, and the genome sequence would help us uncover the pathogenesis.</title>
        <authorList>
            <person name="Hu Q."/>
            <person name="Qi J."/>
            <person name="Bo H."/>
            <person name="Liu G."/>
            <person name="Tao M."/>
            <person name="Ding Y."/>
            <person name="Xue Y."/>
        </authorList>
    </citation>
    <scope>NUCLEOTIDE SEQUENCE [LARGE SCALE GENOMIC DNA]</scope>
    <source>
        <strain evidence="1 2">HXb2</strain>
    </source>
</reference>
<evidence type="ECO:0000313" key="2">
    <source>
        <dbReference type="Proteomes" id="UP000189883"/>
    </source>
</evidence>
<proteinExistence type="predicted"/>
<dbReference type="Proteomes" id="UP000189883">
    <property type="component" value="Chromosome"/>
</dbReference>
<evidence type="ECO:0000313" key="1">
    <source>
        <dbReference type="EMBL" id="AQY21502.1"/>
    </source>
</evidence>
<accession>A0A1S7DQV9</accession>
<dbReference type="AlphaFoldDB" id="A0A1S7DQV9"/>
<organism evidence="1 2">
    <name type="scientific">Riemerella anatipestifer</name>
    <name type="common">Moraxella anatipestifer</name>
    <dbReference type="NCBI Taxonomy" id="34085"/>
    <lineage>
        <taxon>Bacteria</taxon>
        <taxon>Pseudomonadati</taxon>
        <taxon>Bacteroidota</taxon>
        <taxon>Flavobacteriia</taxon>
        <taxon>Flavobacteriales</taxon>
        <taxon>Weeksellaceae</taxon>
        <taxon>Riemerella</taxon>
    </lineage>
</organism>